<dbReference type="OrthoDB" id="5198262at2"/>
<gene>
    <name evidence="1" type="ORF">SAMN06272739_2243</name>
</gene>
<keyword evidence="2" id="KW-1185">Reference proteome</keyword>
<sequence>MAGAGAATGVLLAARPLQVVDRVAPAFPRERLWLVRALGARLLAQHGAVLAAPDPRLVRAGSAVDLLHAASMVPFVASARYGRAARISGGLAAAYAAVAIAAAPRR</sequence>
<evidence type="ECO:0000313" key="2">
    <source>
        <dbReference type="Proteomes" id="UP000219482"/>
    </source>
</evidence>
<dbReference type="EMBL" id="OCNK01000002">
    <property type="protein sequence ID" value="SOD99302.1"/>
    <property type="molecule type" value="Genomic_DNA"/>
</dbReference>
<name>A0A286GV02_9ACTN</name>
<proteinExistence type="predicted"/>
<reference evidence="2" key="1">
    <citation type="submission" date="2017-09" db="EMBL/GenBank/DDBJ databases">
        <authorList>
            <person name="Varghese N."/>
            <person name="Submissions S."/>
        </authorList>
    </citation>
    <scope>NUCLEOTIDE SEQUENCE [LARGE SCALE GENOMIC DNA]</scope>
    <source>
        <strain evidence="2">DSM 44270</strain>
    </source>
</reference>
<dbReference type="Proteomes" id="UP000219482">
    <property type="component" value="Unassembled WGS sequence"/>
</dbReference>
<accession>A0A286GV02</accession>
<dbReference type="AlphaFoldDB" id="A0A286GV02"/>
<protein>
    <submittedName>
        <fullName evidence="1">Uncharacterized protein</fullName>
    </submittedName>
</protein>
<evidence type="ECO:0000313" key="1">
    <source>
        <dbReference type="EMBL" id="SOD99302.1"/>
    </source>
</evidence>
<organism evidence="1 2">
    <name type="scientific">Blastococcus haudaquaticus</name>
    <dbReference type="NCBI Taxonomy" id="1938745"/>
    <lineage>
        <taxon>Bacteria</taxon>
        <taxon>Bacillati</taxon>
        <taxon>Actinomycetota</taxon>
        <taxon>Actinomycetes</taxon>
        <taxon>Geodermatophilales</taxon>
        <taxon>Geodermatophilaceae</taxon>
        <taxon>Blastococcus</taxon>
    </lineage>
</organism>